<dbReference type="EMBL" id="JAUKPO010000018">
    <property type="protein sequence ID" value="MDO1449333.1"/>
    <property type="molecule type" value="Genomic_DNA"/>
</dbReference>
<organism evidence="10 11">
    <name type="scientific">Rhodocytophaga aerolata</name>
    <dbReference type="NCBI Taxonomy" id="455078"/>
    <lineage>
        <taxon>Bacteria</taxon>
        <taxon>Pseudomonadati</taxon>
        <taxon>Bacteroidota</taxon>
        <taxon>Cytophagia</taxon>
        <taxon>Cytophagales</taxon>
        <taxon>Rhodocytophagaceae</taxon>
        <taxon>Rhodocytophaga</taxon>
    </lineage>
</organism>
<feature type="DNA-binding region" description="OmpR/PhoB-type" evidence="7">
    <location>
        <begin position="128"/>
        <end position="226"/>
    </location>
</feature>
<evidence type="ECO:0000259" key="8">
    <source>
        <dbReference type="PROSITE" id="PS50110"/>
    </source>
</evidence>
<keyword evidence="2" id="KW-0902">Two-component regulatory system</keyword>
<evidence type="ECO:0000256" key="1">
    <source>
        <dbReference type="ARBA" id="ARBA00022553"/>
    </source>
</evidence>
<dbReference type="SMART" id="SM00448">
    <property type="entry name" value="REC"/>
    <property type="match status" value="1"/>
</dbReference>
<evidence type="ECO:0000313" key="10">
    <source>
        <dbReference type="EMBL" id="MDO1449333.1"/>
    </source>
</evidence>
<dbReference type="Gene3D" id="3.40.50.2300">
    <property type="match status" value="1"/>
</dbReference>
<evidence type="ECO:0000256" key="7">
    <source>
        <dbReference type="PROSITE-ProRule" id="PRU01091"/>
    </source>
</evidence>
<dbReference type="PROSITE" id="PS51755">
    <property type="entry name" value="OMPR_PHOB"/>
    <property type="match status" value="1"/>
</dbReference>
<dbReference type="InterPro" id="IPR001789">
    <property type="entry name" value="Sig_transdc_resp-reg_receiver"/>
</dbReference>
<evidence type="ECO:0000256" key="4">
    <source>
        <dbReference type="ARBA" id="ARBA00023125"/>
    </source>
</evidence>
<name>A0ABT8RDL7_9BACT</name>
<feature type="domain" description="OmpR/PhoB-type" evidence="9">
    <location>
        <begin position="128"/>
        <end position="226"/>
    </location>
</feature>
<sequence length="227" mass="25678">MEALKILLIEDEASLVTMIQRGLTHEGYQVSAAMDGHSGLKLAINYEFDLILLDLMLPGMAGLELCRNIRVKNSQVPILILTALSTPENIVTGLDTGADDYLVKPFNFDVLNARIRTLIRRNRGIAAHHIIKIADLAIDLAAKSVTRNNQPITLTSTEFRLLEFMATNRKRVLSRIEILEHVWDINFDLGTNVVDVYINYLRKKLDKDFEPKLIQTVFGMGYMLKEP</sequence>
<dbReference type="PROSITE" id="PS50110">
    <property type="entry name" value="RESPONSE_REGULATORY"/>
    <property type="match status" value="1"/>
</dbReference>
<evidence type="ECO:0000256" key="5">
    <source>
        <dbReference type="ARBA" id="ARBA00023163"/>
    </source>
</evidence>
<feature type="modified residue" description="4-aspartylphosphate" evidence="6">
    <location>
        <position position="54"/>
    </location>
</feature>
<evidence type="ECO:0000313" key="11">
    <source>
        <dbReference type="Proteomes" id="UP001168528"/>
    </source>
</evidence>
<keyword evidence="5" id="KW-0804">Transcription</keyword>
<accession>A0ABT8RDL7</accession>
<dbReference type="InterPro" id="IPR036388">
    <property type="entry name" value="WH-like_DNA-bd_sf"/>
</dbReference>
<dbReference type="RefSeq" id="WP_302040135.1">
    <property type="nucleotide sequence ID" value="NZ_JAUKPO010000018.1"/>
</dbReference>
<dbReference type="InterPro" id="IPR011006">
    <property type="entry name" value="CheY-like_superfamily"/>
</dbReference>
<gene>
    <name evidence="10" type="ORF">Q0590_23865</name>
</gene>
<dbReference type="Gene3D" id="1.10.10.10">
    <property type="entry name" value="Winged helix-like DNA-binding domain superfamily/Winged helix DNA-binding domain"/>
    <property type="match status" value="1"/>
</dbReference>
<dbReference type="InterPro" id="IPR001867">
    <property type="entry name" value="OmpR/PhoB-type_DNA-bd"/>
</dbReference>
<keyword evidence="3" id="KW-0805">Transcription regulation</keyword>
<dbReference type="SMART" id="SM00862">
    <property type="entry name" value="Trans_reg_C"/>
    <property type="match status" value="1"/>
</dbReference>
<dbReference type="PANTHER" id="PTHR48111:SF22">
    <property type="entry name" value="REGULATOR OF RPOS"/>
    <property type="match status" value="1"/>
</dbReference>
<dbReference type="Pfam" id="PF00072">
    <property type="entry name" value="Response_reg"/>
    <property type="match status" value="1"/>
</dbReference>
<dbReference type="CDD" id="cd00383">
    <property type="entry name" value="trans_reg_C"/>
    <property type="match status" value="1"/>
</dbReference>
<dbReference type="InterPro" id="IPR039420">
    <property type="entry name" value="WalR-like"/>
</dbReference>
<evidence type="ECO:0000259" key="9">
    <source>
        <dbReference type="PROSITE" id="PS51755"/>
    </source>
</evidence>
<protein>
    <submittedName>
        <fullName evidence="10">Response regulator transcription factor</fullName>
    </submittedName>
</protein>
<dbReference type="SUPFAM" id="SSF52172">
    <property type="entry name" value="CheY-like"/>
    <property type="match status" value="1"/>
</dbReference>
<dbReference type="Gene3D" id="6.10.250.690">
    <property type="match status" value="1"/>
</dbReference>
<keyword evidence="4 7" id="KW-0238">DNA-binding</keyword>
<dbReference type="CDD" id="cd19935">
    <property type="entry name" value="REC_OmpR_CusR-like"/>
    <property type="match status" value="1"/>
</dbReference>
<evidence type="ECO:0000256" key="3">
    <source>
        <dbReference type="ARBA" id="ARBA00023015"/>
    </source>
</evidence>
<dbReference type="Proteomes" id="UP001168528">
    <property type="component" value="Unassembled WGS sequence"/>
</dbReference>
<feature type="domain" description="Response regulatory" evidence="8">
    <location>
        <begin position="5"/>
        <end position="119"/>
    </location>
</feature>
<evidence type="ECO:0000256" key="6">
    <source>
        <dbReference type="PROSITE-ProRule" id="PRU00169"/>
    </source>
</evidence>
<dbReference type="Pfam" id="PF00486">
    <property type="entry name" value="Trans_reg_C"/>
    <property type="match status" value="1"/>
</dbReference>
<keyword evidence="1 6" id="KW-0597">Phosphoprotein</keyword>
<comment type="caution">
    <text evidence="10">The sequence shown here is derived from an EMBL/GenBank/DDBJ whole genome shotgun (WGS) entry which is preliminary data.</text>
</comment>
<dbReference type="PANTHER" id="PTHR48111">
    <property type="entry name" value="REGULATOR OF RPOS"/>
    <property type="match status" value="1"/>
</dbReference>
<evidence type="ECO:0000256" key="2">
    <source>
        <dbReference type="ARBA" id="ARBA00023012"/>
    </source>
</evidence>
<reference evidence="10" key="1">
    <citation type="submission" date="2023-07" db="EMBL/GenBank/DDBJ databases">
        <title>The genome sequence of Rhodocytophaga aerolata KACC 12507.</title>
        <authorList>
            <person name="Zhang X."/>
        </authorList>
    </citation>
    <scope>NUCLEOTIDE SEQUENCE</scope>
    <source>
        <strain evidence="10">KACC 12507</strain>
    </source>
</reference>
<proteinExistence type="predicted"/>
<keyword evidence="11" id="KW-1185">Reference proteome</keyword>